<proteinExistence type="predicted"/>
<sequence>MAGRGTRHTIEHLAERRGLTRGEAYVLCSAAMDLKVSEVVDAPNWTVSAYIPESIFPDE</sequence>
<dbReference type="EMBL" id="NHPJ01000141">
    <property type="protein sequence ID" value="OYR53559.1"/>
    <property type="molecule type" value="Genomic_DNA"/>
</dbReference>
<name>A0A256IAK9_9EURY</name>
<organism evidence="1 2">
    <name type="scientific">Halorubrum halodurans</name>
    <dbReference type="NCBI Taxonomy" id="1383851"/>
    <lineage>
        <taxon>Archaea</taxon>
        <taxon>Methanobacteriati</taxon>
        <taxon>Methanobacteriota</taxon>
        <taxon>Stenosarchaea group</taxon>
        <taxon>Halobacteria</taxon>
        <taxon>Halobacteriales</taxon>
        <taxon>Haloferacaceae</taxon>
        <taxon>Halorubrum</taxon>
    </lineage>
</organism>
<keyword evidence="2" id="KW-1185">Reference proteome</keyword>
<dbReference type="Proteomes" id="UP000216308">
    <property type="component" value="Unassembled WGS sequence"/>
</dbReference>
<evidence type="ECO:0000313" key="2">
    <source>
        <dbReference type="Proteomes" id="UP000216308"/>
    </source>
</evidence>
<dbReference type="SUPFAM" id="SSF141130">
    <property type="entry name" value="Acetamidase/Formamidase-like"/>
    <property type="match status" value="1"/>
</dbReference>
<gene>
    <name evidence="1" type="ORF">DJ70_16215</name>
</gene>
<dbReference type="GO" id="GO:0016811">
    <property type="term" value="F:hydrolase activity, acting on carbon-nitrogen (but not peptide) bonds, in linear amides"/>
    <property type="evidence" value="ECO:0007669"/>
    <property type="project" value="InterPro"/>
</dbReference>
<evidence type="ECO:0008006" key="3">
    <source>
        <dbReference type="Google" id="ProtNLM"/>
    </source>
</evidence>
<comment type="caution">
    <text evidence="1">The sequence shown here is derived from an EMBL/GenBank/DDBJ whole genome shotgun (WGS) entry which is preliminary data.</text>
</comment>
<reference evidence="1 2" key="1">
    <citation type="journal article" date="2014" name="Front. Microbiol.">
        <title>Population and genomic analysis of the genus Halorubrum.</title>
        <authorList>
            <person name="Fullmer M.S."/>
            <person name="Soucy S.M."/>
            <person name="Swithers K.S."/>
            <person name="Makkay A.M."/>
            <person name="Wheeler R."/>
            <person name="Ventosa A."/>
            <person name="Gogarten J.P."/>
            <person name="Papke R.T."/>
        </authorList>
    </citation>
    <scope>NUCLEOTIDE SEQUENCE [LARGE SCALE GENOMIC DNA]</scope>
    <source>
        <strain evidence="1 2">Cb34</strain>
    </source>
</reference>
<accession>A0A256IAK9</accession>
<dbReference type="AlphaFoldDB" id="A0A256IAK9"/>
<dbReference type="InterPro" id="IPR004304">
    <property type="entry name" value="FmdA_AmdA"/>
</dbReference>
<dbReference type="Pfam" id="PF03069">
    <property type="entry name" value="FmdA_AmdA"/>
    <property type="match status" value="1"/>
</dbReference>
<dbReference type="Gene3D" id="3.10.28.20">
    <property type="entry name" value="Acetamidase/Formamidase-like domains"/>
    <property type="match status" value="1"/>
</dbReference>
<protein>
    <recommendedName>
        <fullName evidence="3">Acetamidase</fullName>
    </recommendedName>
</protein>
<evidence type="ECO:0000313" key="1">
    <source>
        <dbReference type="EMBL" id="OYR53559.1"/>
    </source>
</evidence>